<sequence length="281" mass="28699">MAVGLSRFGAAPGKFGRGGAVSGSLGRGTRGHKRGGGGNMRRTLLATAFAVGASLPVSRQAAAQQVQVVVPFPAGSGGDTVARIVQPALAEELGASGLVRNVAGAAEVTRAKPDGTTLLLTSMSTVVIQPSVPYRVGSFAPVCLVADVATRARAEPGKLPFATGGIGGLGHLAMTALTRAASIEKNHTPLRGSGDGVATMQQGSVSRLAAEVNLEHQYGFTQPRCSPKSGCHKTRARPPCASKGTTWPSRYGPGSTPRPARRTRCWTSWTGRAAASSTHAP</sequence>
<dbReference type="Proteomes" id="UP001501588">
    <property type="component" value="Unassembled WGS sequence"/>
</dbReference>
<keyword evidence="4" id="KW-1185">Reference proteome</keyword>
<evidence type="ECO:0000256" key="1">
    <source>
        <dbReference type="ARBA" id="ARBA00006987"/>
    </source>
</evidence>
<comment type="caution">
    <text evidence="3">The sequence shown here is derived from an EMBL/GenBank/DDBJ whole genome shotgun (WGS) entry which is preliminary data.</text>
</comment>
<dbReference type="Gene3D" id="3.40.190.10">
    <property type="entry name" value="Periplasmic binding protein-like II"/>
    <property type="match status" value="1"/>
</dbReference>
<dbReference type="InterPro" id="IPR042100">
    <property type="entry name" value="Bug_dom1"/>
</dbReference>
<evidence type="ECO:0008006" key="5">
    <source>
        <dbReference type="Google" id="ProtNLM"/>
    </source>
</evidence>
<accession>A0ABN1F2C1</accession>
<reference evidence="3 4" key="1">
    <citation type="journal article" date="2019" name="Int. J. Syst. Evol. Microbiol.">
        <title>The Global Catalogue of Microorganisms (GCM) 10K type strain sequencing project: providing services to taxonomists for standard genome sequencing and annotation.</title>
        <authorList>
            <consortium name="The Broad Institute Genomics Platform"/>
            <consortium name="The Broad Institute Genome Sequencing Center for Infectious Disease"/>
            <person name="Wu L."/>
            <person name="Ma J."/>
        </authorList>
    </citation>
    <scope>NUCLEOTIDE SEQUENCE [LARGE SCALE GENOMIC DNA]</scope>
    <source>
        <strain evidence="3 4">JCM 9933</strain>
    </source>
</reference>
<dbReference type="PANTHER" id="PTHR42928">
    <property type="entry name" value="TRICARBOXYLATE-BINDING PROTEIN"/>
    <property type="match status" value="1"/>
</dbReference>
<evidence type="ECO:0000256" key="2">
    <source>
        <dbReference type="SAM" id="MobiDB-lite"/>
    </source>
</evidence>
<feature type="region of interest" description="Disordered" evidence="2">
    <location>
        <begin position="225"/>
        <end position="281"/>
    </location>
</feature>
<evidence type="ECO:0000313" key="4">
    <source>
        <dbReference type="Proteomes" id="UP001501588"/>
    </source>
</evidence>
<gene>
    <name evidence="3" type="ORF">GCM10009416_18760</name>
</gene>
<dbReference type="Gene3D" id="3.40.190.150">
    <property type="entry name" value="Bordetella uptake gene, domain 1"/>
    <property type="match status" value="1"/>
</dbReference>
<feature type="compositionally biased region" description="Gly residues" evidence="2">
    <location>
        <begin position="19"/>
        <end position="28"/>
    </location>
</feature>
<dbReference type="Pfam" id="PF03401">
    <property type="entry name" value="TctC"/>
    <property type="match status" value="1"/>
</dbReference>
<organism evidence="3 4">
    <name type="scientific">Craurococcus roseus</name>
    <dbReference type="NCBI Taxonomy" id="77585"/>
    <lineage>
        <taxon>Bacteria</taxon>
        <taxon>Pseudomonadati</taxon>
        <taxon>Pseudomonadota</taxon>
        <taxon>Alphaproteobacteria</taxon>
        <taxon>Acetobacterales</taxon>
        <taxon>Acetobacteraceae</taxon>
        <taxon>Craurococcus</taxon>
    </lineage>
</organism>
<name>A0ABN1F2C1_9PROT</name>
<dbReference type="InterPro" id="IPR005064">
    <property type="entry name" value="BUG"/>
</dbReference>
<evidence type="ECO:0000313" key="3">
    <source>
        <dbReference type="EMBL" id="GAA0580593.1"/>
    </source>
</evidence>
<proteinExistence type="inferred from homology"/>
<protein>
    <recommendedName>
        <fullName evidence="5">Tripartite tricarboxylate transporter substrate binding protein</fullName>
    </recommendedName>
</protein>
<feature type="compositionally biased region" description="Polar residues" evidence="2">
    <location>
        <begin position="265"/>
        <end position="281"/>
    </location>
</feature>
<feature type="region of interest" description="Disordered" evidence="2">
    <location>
        <begin position="19"/>
        <end position="39"/>
    </location>
</feature>
<dbReference type="PANTHER" id="PTHR42928:SF5">
    <property type="entry name" value="BLR1237 PROTEIN"/>
    <property type="match status" value="1"/>
</dbReference>
<dbReference type="EMBL" id="BAAAFZ010000021">
    <property type="protein sequence ID" value="GAA0580593.1"/>
    <property type="molecule type" value="Genomic_DNA"/>
</dbReference>
<comment type="similarity">
    <text evidence="1">Belongs to the UPF0065 (bug) family.</text>
</comment>